<dbReference type="InterPro" id="IPR036770">
    <property type="entry name" value="Ankyrin_rpt-contain_sf"/>
</dbReference>
<feature type="repeat" description="ANK" evidence="3">
    <location>
        <begin position="38"/>
        <end position="70"/>
    </location>
</feature>
<dbReference type="PROSITE" id="PS50088">
    <property type="entry name" value="ANK_REPEAT"/>
    <property type="match status" value="4"/>
</dbReference>
<evidence type="ECO:0000313" key="5">
    <source>
        <dbReference type="WBParaSite" id="PSAMB.scaffold18108size996.g37495.t1"/>
    </source>
</evidence>
<dbReference type="PANTHER" id="PTHR24198:SF165">
    <property type="entry name" value="ANKYRIN REPEAT-CONTAINING PROTEIN-RELATED"/>
    <property type="match status" value="1"/>
</dbReference>
<accession>A0A914VF90</accession>
<reference evidence="5" key="1">
    <citation type="submission" date="2022-11" db="UniProtKB">
        <authorList>
            <consortium name="WormBaseParasite"/>
        </authorList>
    </citation>
    <scope>IDENTIFICATION</scope>
</reference>
<dbReference type="PROSITE" id="PS50297">
    <property type="entry name" value="ANK_REP_REGION"/>
    <property type="match status" value="3"/>
</dbReference>
<keyword evidence="4" id="KW-1185">Reference proteome</keyword>
<keyword evidence="2 3" id="KW-0040">ANK repeat</keyword>
<dbReference type="PANTHER" id="PTHR24198">
    <property type="entry name" value="ANKYRIN REPEAT AND PROTEIN KINASE DOMAIN-CONTAINING PROTEIN"/>
    <property type="match status" value="1"/>
</dbReference>
<dbReference type="SUPFAM" id="SSF48403">
    <property type="entry name" value="Ankyrin repeat"/>
    <property type="match status" value="1"/>
</dbReference>
<sequence length="205" mass="21519">MPNKTGALGLHCAAAMGHTEVVKTLIAKGTPVDIKTKENYTALHVAVQSGKADVVETLLGHGADVHVQGGPLGETALHIASGLTGPDARACAEMLLKSGAEANVPQSNGETALHIAARFGRPDMIRLLLSEEANPMATSETGETTLHVAAKNCNFEAAQIIIKYVEEHGGQAAVKRLVNSRNTEGLTSLHYAAEIRPDQLHHSGE</sequence>
<protein>
    <submittedName>
        <fullName evidence="5">Uncharacterized protein</fullName>
    </submittedName>
</protein>
<dbReference type="Proteomes" id="UP000887566">
    <property type="component" value="Unplaced"/>
</dbReference>
<dbReference type="GO" id="GO:0005737">
    <property type="term" value="C:cytoplasm"/>
    <property type="evidence" value="ECO:0007669"/>
    <property type="project" value="TreeGrafter"/>
</dbReference>
<feature type="repeat" description="ANK" evidence="3">
    <location>
        <begin position="5"/>
        <end position="37"/>
    </location>
</feature>
<feature type="repeat" description="ANK" evidence="3">
    <location>
        <begin position="108"/>
        <end position="140"/>
    </location>
</feature>
<evidence type="ECO:0000256" key="1">
    <source>
        <dbReference type="ARBA" id="ARBA00022737"/>
    </source>
</evidence>
<proteinExistence type="predicted"/>
<dbReference type="AlphaFoldDB" id="A0A914VF90"/>
<feature type="repeat" description="ANK" evidence="3">
    <location>
        <begin position="72"/>
        <end position="107"/>
    </location>
</feature>
<dbReference type="Gene3D" id="1.25.40.20">
    <property type="entry name" value="Ankyrin repeat-containing domain"/>
    <property type="match status" value="2"/>
</dbReference>
<name>A0A914VF90_9BILA</name>
<evidence type="ECO:0000313" key="4">
    <source>
        <dbReference type="Proteomes" id="UP000887566"/>
    </source>
</evidence>
<dbReference type="WBParaSite" id="PSAMB.scaffold18108size996.g37495.t1">
    <property type="protein sequence ID" value="PSAMB.scaffold18108size996.g37495.t1"/>
    <property type="gene ID" value="PSAMB.scaffold18108size996.g37495"/>
</dbReference>
<evidence type="ECO:0000256" key="3">
    <source>
        <dbReference type="PROSITE-ProRule" id="PRU00023"/>
    </source>
</evidence>
<dbReference type="PRINTS" id="PR01415">
    <property type="entry name" value="ANKYRIN"/>
</dbReference>
<organism evidence="4 5">
    <name type="scientific">Plectus sambesii</name>
    <dbReference type="NCBI Taxonomy" id="2011161"/>
    <lineage>
        <taxon>Eukaryota</taxon>
        <taxon>Metazoa</taxon>
        <taxon>Ecdysozoa</taxon>
        <taxon>Nematoda</taxon>
        <taxon>Chromadorea</taxon>
        <taxon>Plectida</taxon>
        <taxon>Plectina</taxon>
        <taxon>Plectoidea</taxon>
        <taxon>Plectidae</taxon>
        <taxon>Plectus</taxon>
    </lineage>
</organism>
<dbReference type="InterPro" id="IPR002110">
    <property type="entry name" value="Ankyrin_rpt"/>
</dbReference>
<keyword evidence="1" id="KW-0677">Repeat</keyword>
<evidence type="ECO:0000256" key="2">
    <source>
        <dbReference type="ARBA" id="ARBA00023043"/>
    </source>
</evidence>
<dbReference type="SMART" id="SM00248">
    <property type="entry name" value="ANK"/>
    <property type="match status" value="5"/>
</dbReference>
<dbReference type="Pfam" id="PF12796">
    <property type="entry name" value="Ank_2"/>
    <property type="match status" value="2"/>
</dbReference>